<dbReference type="PANTHER" id="PTHR43221">
    <property type="entry name" value="PROTEASE HTPX"/>
    <property type="match status" value="1"/>
</dbReference>
<organism evidence="15 16">
    <name type="scientific">Actinokineospora auranticolor</name>
    <dbReference type="NCBI Taxonomy" id="155976"/>
    <lineage>
        <taxon>Bacteria</taxon>
        <taxon>Bacillati</taxon>
        <taxon>Actinomycetota</taxon>
        <taxon>Actinomycetes</taxon>
        <taxon>Pseudonocardiales</taxon>
        <taxon>Pseudonocardiaceae</taxon>
        <taxon>Actinokineospora</taxon>
    </lineage>
</organism>
<comment type="similarity">
    <text evidence="11">Belongs to the peptidase M48 family.</text>
</comment>
<evidence type="ECO:0000256" key="9">
    <source>
        <dbReference type="ARBA" id="ARBA00023049"/>
    </source>
</evidence>
<dbReference type="AlphaFoldDB" id="A0A2S6GF43"/>
<evidence type="ECO:0000313" key="15">
    <source>
        <dbReference type="EMBL" id="PPK63854.1"/>
    </source>
</evidence>
<keyword evidence="2" id="KW-1003">Cell membrane</keyword>
<dbReference type="EMBL" id="PTIX01000024">
    <property type="protein sequence ID" value="PPK63854.1"/>
    <property type="molecule type" value="Genomic_DNA"/>
</dbReference>
<evidence type="ECO:0000256" key="1">
    <source>
        <dbReference type="ARBA" id="ARBA00004651"/>
    </source>
</evidence>
<sequence length="354" mass="37539">MGTSERAIAAAYDQVVGDRIARPNRGPAAWTAAGIAVVVHAFVLALVVVGVWLLTLPGGGPGMVIAAVGCAALLSLAVLMRPRLGRLGRDEVVLDRDSAPTLFAVADRVSEGLGARRLWRIVVTADINASFSDIGLRGRPLLRIGYPLWAVLSDAERIAILGHELGHDVNGDSRHGLLVGSSLRSLYELHGALSSENGMEDSVTGAVSRVLMVIAASPVLGLAYLQNRLLTRNGHRAEYYADHLAATIAGGGATRSALAKLTHGETITRTARTARLRRDPDMWAAAREWLAANPAPADEEHSPDSTHPPTGRRIAAIAGRGYSGAKVTMTPRESAAIEEELRPGLPAVHDAFRW</sequence>
<evidence type="ECO:0000256" key="10">
    <source>
        <dbReference type="ARBA" id="ARBA00023136"/>
    </source>
</evidence>
<gene>
    <name evidence="15" type="ORF">CLV40_12498</name>
</gene>
<dbReference type="GO" id="GO:0006508">
    <property type="term" value="P:proteolysis"/>
    <property type="evidence" value="ECO:0007669"/>
    <property type="project" value="UniProtKB-KW"/>
</dbReference>
<feature type="transmembrane region" description="Helical" evidence="13">
    <location>
        <begin position="29"/>
        <end position="54"/>
    </location>
</feature>
<accession>A0A2S6GF43</accession>
<evidence type="ECO:0000256" key="7">
    <source>
        <dbReference type="ARBA" id="ARBA00022833"/>
    </source>
</evidence>
<evidence type="ECO:0000256" key="11">
    <source>
        <dbReference type="RuleBase" id="RU003983"/>
    </source>
</evidence>
<dbReference type="InterPro" id="IPR001915">
    <property type="entry name" value="Peptidase_M48"/>
</dbReference>
<feature type="domain" description="Peptidase M48" evidence="14">
    <location>
        <begin position="146"/>
        <end position="319"/>
    </location>
</feature>
<keyword evidence="6 11" id="KW-0378">Hydrolase</keyword>
<evidence type="ECO:0000256" key="4">
    <source>
        <dbReference type="ARBA" id="ARBA00022692"/>
    </source>
</evidence>
<keyword evidence="16" id="KW-1185">Reference proteome</keyword>
<dbReference type="PANTHER" id="PTHR43221:SF1">
    <property type="entry name" value="PROTEASE HTPX"/>
    <property type="match status" value="1"/>
</dbReference>
<feature type="region of interest" description="Disordered" evidence="12">
    <location>
        <begin position="293"/>
        <end position="312"/>
    </location>
</feature>
<dbReference type="GO" id="GO:0046872">
    <property type="term" value="F:metal ion binding"/>
    <property type="evidence" value="ECO:0007669"/>
    <property type="project" value="UniProtKB-KW"/>
</dbReference>
<dbReference type="Proteomes" id="UP000239203">
    <property type="component" value="Unassembled WGS sequence"/>
</dbReference>
<dbReference type="GO" id="GO:0005886">
    <property type="term" value="C:plasma membrane"/>
    <property type="evidence" value="ECO:0007669"/>
    <property type="project" value="UniProtKB-SubCell"/>
</dbReference>
<dbReference type="Pfam" id="PF01435">
    <property type="entry name" value="Peptidase_M48"/>
    <property type="match status" value="1"/>
</dbReference>
<dbReference type="RefSeq" id="WP_104482465.1">
    <property type="nucleotide sequence ID" value="NZ_CP154825.1"/>
</dbReference>
<name>A0A2S6GF43_9PSEU</name>
<evidence type="ECO:0000256" key="6">
    <source>
        <dbReference type="ARBA" id="ARBA00022801"/>
    </source>
</evidence>
<keyword evidence="3 11" id="KW-0645">Protease</keyword>
<keyword evidence="10 13" id="KW-0472">Membrane</keyword>
<evidence type="ECO:0000256" key="13">
    <source>
        <dbReference type="SAM" id="Phobius"/>
    </source>
</evidence>
<evidence type="ECO:0000256" key="12">
    <source>
        <dbReference type="SAM" id="MobiDB-lite"/>
    </source>
</evidence>
<keyword evidence="4 13" id="KW-0812">Transmembrane</keyword>
<dbReference type="GO" id="GO:0004222">
    <property type="term" value="F:metalloendopeptidase activity"/>
    <property type="evidence" value="ECO:0007669"/>
    <property type="project" value="InterPro"/>
</dbReference>
<comment type="cofactor">
    <cofactor evidence="11">
        <name>Zn(2+)</name>
        <dbReference type="ChEBI" id="CHEBI:29105"/>
    </cofactor>
    <text evidence="11">Binds 1 zinc ion per subunit.</text>
</comment>
<comment type="caution">
    <text evidence="15">The sequence shown here is derived from an EMBL/GenBank/DDBJ whole genome shotgun (WGS) entry which is preliminary data.</text>
</comment>
<dbReference type="Gene3D" id="3.30.2010.10">
    <property type="entry name" value="Metalloproteases ('zincins'), catalytic domain"/>
    <property type="match status" value="1"/>
</dbReference>
<evidence type="ECO:0000256" key="5">
    <source>
        <dbReference type="ARBA" id="ARBA00022723"/>
    </source>
</evidence>
<proteinExistence type="inferred from homology"/>
<keyword evidence="7 11" id="KW-0862">Zinc</keyword>
<dbReference type="InterPro" id="IPR050083">
    <property type="entry name" value="HtpX_protease"/>
</dbReference>
<evidence type="ECO:0000313" key="16">
    <source>
        <dbReference type="Proteomes" id="UP000239203"/>
    </source>
</evidence>
<dbReference type="CDD" id="cd07328">
    <property type="entry name" value="M48_Ste24p_like"/>
    <property type="match status" value="1"/>
</dbReference>
<comment type="subcellular location">
    <subcellularLocation>
        <location evidence="1">Cell membrane</location>
        <topology evidence="1">Multi-pass membrane protein</topology>
    </subcellularLocation>
</comment>
<evidence type="ECO:0000256" key="3">
    <source>
        <dbReference type="ARBA" id="ARBA00022670"/>
    </source>
</evidence>
<evidence type="ECO:0000256" key="2">
    <source>
        <dbReference type="ARBA" id="ARBA00022475"/>
    </source>
</evidence>
<protein>
    <submittedName>
        <fullName evidence="15">Zn-dependent protease with chaperone function</fullName>
    </submittedName>
</protein>
<dbReference type="OrthoDB" id="7870694at2"/>
<evidence type="ECO:0000259" key="14">
    <source>
        <dbReference type="Pfam" id="PF01435"/>
    </source>
</evidence>
<reference evidence="15 16" key="1">
    <citation type="submission" date="2018-02" db="EMBL/GenBank/DDBJ databases">
        <title>Genomic Encyclopedia of Archaeal and Bacterial Type Strains, Phase II (KMG-II): from individual species to whole genera.</title>
        <authorList>
            <person name="Goeker M."/>
        </authorList>
    </citation>
    <scope>NUCLEOTIDE SEQUENCE [LARGE SCALE GENOMIC DNA]</scope>
    <source>
        <strain evidence="15 16">YU 961-1</strain>
    </source>
</reference>
<keyword evidence="9 11" id="KW-0482">Metalloprotease</keyword>
<keyword evidence="5" id="KW-0479">Metal-binding</keyword>
<evidence type="ECO:0000256" key="8">
    <source>
        <dbReference type="ARBA" id="ARBA00022989"/>
    </source>
</evidence>
<keyword evidence="8 13" id="KW-1133">Transmembrane helix</keyword>
<feature type="transmembrane region" description="Helical" evidence="13">
    <location>
        <begin position="60"/>
        <end position="79"/>
    </location>
</feature>